<evidence type="ECO:0000313" key="4">
    <source>
        <dbReference type="Proteomes" id="UP000507470"/>
    </source>
</evidence>
<accession>A0A6J8D5Z1</accession>
<keyword evidence="2" id="KW-0812">Transmembrane</keyword>
<reference evidence="3 4" key="1">
    <citation type="submission" date="2020-06" db="EMBL/GenBank/DDBJ databases">
        <authorList>
            <person name="Li R."/>
            <person name="Bekaert M."/>
        </authorList>
    </citation>
    <scope>NUCLEOTIDE SEQUENCE [LARGE SCALE GENOMIC DNA]</scope>
    <source>
        <strain evidence="4">wild</strain>
    </source>
</reference>
<feature type="compositionally biased region" description="Polar residues" evidence="1">
    <location>
        <begin position="182"/>
        <end position="196"/>
    </location>
</feature>
<keyword evidence="2" id="KW-0472">Membrane</keyword>
<feature type="compositionally biased region" description="Polar residues" evidence="1">
    <location>
        <begin position="94"/>
        <end position="111"/>
    </location>
</feature>
<feature type="transmembrane region" description="Helical" evidence="2">
    <location>
        <begin position="62"/>
        <end position="84"/>
    </location>
</feature>
<dbReference type="AlphaFoldDB" id="A0A6J8D5Z1"/>
<evidence type="ECO:0000313" key="3">
    <source>
        <dbReference type="EMBL" id="CAC5404138.1"/>
    </source>
</evidence>
<feature type="region of interest" description="Disordered" evidence="1">
    <location>
        <begin position="94"/>
        <end position="123"/>
    </location>
</feature>
<gene>
    <name evidence="3" type="ORF">MCOR_37959</name>
</gene>
<dbReference type="OrthoDB" id="6086738at2759"/>
<sequence length="248" mass="27955">MLSITFKRVDKCESDPNRCPQFNCESECCDGFTLDGDDDDVCVPKNYTNYYVKYKRNTDPTMVISSAIVGVLFIILIVMALAMYRLCKKRRQLNSTGGRSNSQVTRSATAQRETHDNRVFTIYNNDPPPYDIATYDKLPDYSPPTFPPSYEEVQSSPQINFGEDNLVCSITESSHEEPDEVSSPSHMLVDSSQESNTGKHVNILSKTTENNTSVQQSLQRDLHPTVHGNMQLDHVNLQINSNSIQTDI</sequence>
<name>A0A6J8D5Z1_MYTCO</name>
<feature type="region of interest" description="Disordered" evidence="1">
    <location>
        <begin position="176"/>
        <end position="196"/>
    </location>
</feature>
<protein>
    <submittedName>
        <fullName evidence="3">Uncharacterized protein</fullName>
    </submittedName>
</protein>
<keyword evidence="4" id="KW-1185">Reference proteome</keyword>
<evidence type="ECO:0000256" key="1">
    <source>
        <dbReference type="SAM" id="MobiDB-lite"/>
    </source>
</evidence>
<dbReference type="EMBL" id="CACVKT020006919">
    <property type="protein sequence ID" value="CAC5404138.1"/>
    <property type="molecule type" value="Genomic_DNA"/>
</dbReference>
<organism evidence="3 4">
    <name type="scientific">Mytilus coruscus</name>
    <name type="common">Sea mussel</name>
    <dbReference type="NCBI Taxonomy" id="42192"/>
    <lineage>
        <taxon>Eukaryota</taxon>
        <taxon>Metazoa</taxon>
        <taxon>Spiralia</taxon>
        <taxon>Lophotrochozoa</taxon>
        <taxon>Mollusca</taxon>
        <taxon>Bivalvia</taxon>
        <taxon>Autobranchia</taxon>
        <taxon>Pteriomorphia</taxon>
        <taxon>Mytilida</taxon>
        <taxon>Mytiloidea</taxon>
        <taxon>Mytilidae</taxon>
        <taxon>Mytilinae</taxon>
        <taxon>Mytilus</taxon>
    </lineage>
</organism>
<evidence type="ECO:0000256" key="2">
    <source>
        <dbReference type="SAM" id="Phobius"/>
    </source>
</evidence>
<keyword evidence="2" id="KW-1133">Transmembrane helix</keyword>
<proteinExistence type="predicted"/>
<dbReference type="Proteomes" id="UP000507470">
    <property type="component" value="Unassembled WGS sequence"/>
</dbReference>